<comment type="caution">
    <text evidence="1">The sequence shown here is derived from an EMBL/GenBank/DDBJ whole genome shotgun (WGS) entry which is preliminary data.</text>
</comment>
<evidence type="ECO:0000313" key="1">
    <source>
        <dbReference type="EMBL" id="KAI4862778.1"/>
    </source>
</evidence>
<dbReference type="Proteomes" id="UP001497700">
    <property type="component" value="Unassembled WGS sequence"/>
</dbReference>
<organism evidence="1 2">
    <name type="scientific">Hypoxylon rubiginosum</name>
    <dbReference type="NCBI Taxonomy" id="110542"/>
    <lineage>
        <taxon>Eukaryota</taxon>
        <taxon>Fungi</taxon>
        <taxon>Dikarya</taxon>
        <taxon>Ascomycota</taxon>
        <taxon>Pezizomycotina</taxon>
        <taxon>Sordariomycetes</taxon>
        <taxon>Xylariomycetidae</taxon>
        <taxon>Xylariales</taxon>
        <taxon>Hypoxylaceae</taxon>
        <taxon>Hypoxylon</taxon>
    </lineage>
</organism>
<protein>
    <submittedName>
        <fullName evidence="1">S-adenosyl-L-methionine-dependent methyltransferase</fullName>
    </submittedName>
</protein>
<accession>A0ACB9YTW4</accession>
<keyword evidence="1" id="KW-0808">Transferase</keyword>
<name>A0ACB9YTW4_9PEZI</name>
<reference evidence="1 2" key="1">
    <citation type="journal article" date="2022" name="New Phytol.">
        <title>Ecological generalism drives hyperdiversity of secondary metabolite gene clusters in xylarialean endophytes.</title>
        <authorList>
            <person name="Franco M.E.E."/>
            <person name="Wisecaver J.H."/>
            <person name="Arnold A.E."/>
            <person name="Ju Y.M."/>
            <person name="Slot J.C."/>
            <person name="Ahrendt S."/>
            <person name="Moore L.P."/>
            <person name="Eastman K.E."/>
            <person name="Scott K."/>
            <person name="Konkel Z."/>
            <person name="Mondo S.J."/>
            <person name="Kuo A."/>
            <person name="Hayes R.D."/>
            <person name="Haridas S."/>
            <person name="Andreopoulos B."/>
            <person name="Riley R."/>
            <person name="LaButti K."/>
            <person name="Pangilinan J."/>
            <person name="Lipzen A."/>
            <person name="Amirebrahimi M."/>
            <person name="Yan J."/>
            <person name="Adam C."/>
            <person name="Keymanesh K."/>
            <person name="Ng V."/>
            <person name="Louie K."/>
            <person name="Northen T."/>
            <person name="Drula E."/>
            <person name="Henrissat B."/>
            <person name="Hsieh H.M."/>
            <person name="Youens-Clark K."/>
            <person name="Lutzoni F."/>
            <person name="Miadlikowska J."/>
            <person name="Eastwood D.C."/>
            <person name="Hamelin R.C."/>
            <person name="Grigoriev I.V."/>
            <person name="U'Ren J.M."/>
        </authorList>
    </citation>
    <scope>NUCLEOTIDE SEQUENCE [LARGE SCALE GENOMIC DNA]</scope>
    <source>
        <strain evidence="1 2">CBS 119005</strain>
    </source>
</reference>
<dbReference type="EMBL" id="MU393518">
    <property type="protein sequence ID" value="KAI4862778.1"/>
    <property type="molecule type" value="Genomic_DNA"/>
</dbReference>
<keyword evidence="2" id="KW-1185">Reference proteome</keyword>
<sequence length="273" mass="31300">MSSKNDDYVLSRDYLENSRLNLYHYQWVEVFGYRTHPKIPTDGPSLRIADVGTGTGVWLTDLAARLPFFVQLDGLDVSLHAVPPKEWLPPNITLRQWDIKGEVPDDLVGVYDIVHARNFVFVVKNDEIKHILANMMKLLKPGGYLQWGESEIHKWGVMKLHPESEVSAHNQLMSLTLGQDLRLQSTWVSNMVQLFSEAGFGDVEEDYHDPLPHLAFMMHQCQLVIHEIITRQTRNEKVRNEVERLLPLVHKETVAGACYDIARRSVVGRKPEA</sequence>
<gene>
    <name evidence="1" type="ORF">F4820DRAFT_429227</name>
</gene>
<proteinExistence type="predicted"/>
<evidence type="ECO:0000313" key="2">
    <source>
        <dbReference type="Proteomes" id="UP001497700"/>
    </source>
</evidence>
<keyword evidence="1" id="KW-0489">Methyltransferase</keyword>